<feature type="domain" description="J" evidence="2">
    <location>
        <begin position="77"/>
        <end position="147"/>
    </location>
</feature>
<keyword evidence="1" id="KW-0472">Membrane</keyword>
<evidence type="ECO:0000313" key="4">
    <source>
        <dbReference type="Proteomes" id="UP000799302"/>
    </source>
</evidence>
<protein>
    <submittedName>
        <fullName evidence="3">Membrane associated DnaJ chaperone-like protein</fullName>
    </submittedName>
</protein>
<dbReference type="SUPFAM" id="SSF46565">
    <property type="entry name" value="Chaperone J-domain"/>
    <property type="match status" value="1"/>
</dbReference>
<feature type="transmembrane region" description="Helical" evidence="1">
    <location>
        <begin position="48"/>
        <end position="66"/>
    </location>
</feature>
<dbReference type="EMBL" id="MU004233">
    <property type="protein sequence ID" value="KAF2671425.1"/>
    <property type="molecule type" value="Genomic_DNA"/>
</dbReference>
<keyword evidence="1" id="KW-0812">Transmembrane</keyword>
<dbReference type="AlphaFoldDB" id="A0A6A6UGN1"/>
<evidence type="ECO:0000313" key="3">
    <source>
        <dbReference type="EMBL" id="KAF2671425.1"/>
    </source>
</evidence>
<keyword evidence="1" id="KW-1133">Transmembrane helix</keyword>
<sequence>MSSQLLSLGAWYFLPNLVTGWVQTVYYRTTVRAGDPYPQPGSQRHERHRRNIFILVILTYLLYTIYEVDWELQREGDFYTHLGVVLDADEKRINSRFRRLTILYHPDKLQNPSPEQLAASSNYYVHLKNARDTLVDPAKRYAYERFGPSMLEWKNCITKLDYITVGLKQLVPYYLLSALTLTVMSFMRYNEYGRYWQFFSIAALLIFEAHTISRPTFPLPLRLLNPLTPLLNHAPYLPYQAIALARRIALSVFIAVSQIAPQLRRAAPVADTQQSLSGLYALANELDGDAARLLRLETVPFLDDEELEARLKRQTKAWLVQNEIRNDKGVDQAIRAVLARRMEAEMEGSGTTE</sequence>
<accession>A0A6A6UGN1</accession>
<dbReference type="PRINTS" id="PR00625">
    <property type="entry name" value="JDOMAIN"/>
</dbReference>
<keyword evidence="4" id="KW-1185">Reference proteome</keyword>
<evidence type="ECO:0000259" key="2">
    <source>
        <dbReference type="PROSITE" id="PS50076"/>
    </source>
</evidence>
<gene>
    <name evidence="3" type="ORF">BT63DRAFT_438866</name>
</gene>
<dbReference type="PANTHER" id="PTHR44157:SF1">
    <property type="entry name" value="DNAJ HOMOLOG SUBFAMILY C MEMBER 11"/>
    <property type="match status" value="1"/>
</dbReference>
<organism evidence="3 4">
    <name type="scientific">Microthyrium microscopicum</name>
    <dbReference type="NCBI Taxonomy" id="703497"/>
    <lineage>
        <taxon>Eukaryota</taxon>
        <taxon>Fungi</taxon>
        <taxon>Dikarya</taxon>
        <taxon>Ascomycota</taxon>
        <taxon>Pezizomycotina</taxon>
        <taxon>Dothideomycetes</taxon>
        <taxon>Dothideomycetes incertae sedis</taxon>
        <taxon>Microthyriales</taxon>
        <taxon>Microthyriaceae</taxon>
        <taxon>Microthyrium</taxon>
    </lineage>
</organism>
<dbReference type="InterPro" id="IPR036869">
    <property type="entry name" value="J_dom_sf"/>
</dbReference>
<dbReference type="OrthoDB" id="436519at2759"/>
<dbReference type="InterPro" id="IPR052243">
    <property type="entry name" value="Mito_inner_membrane_organizer"/>
</dbReference>
<dbReference type="CDD" id="cd06257">
    <property type="entry name" value="DnaJ"/>
    <property type="match status" value="1"/>
</dbReference>
<dbReference type="Pfam" id="PF00226">
    <property type="entry name" value="DnaJ"/>
    <property type="match status" value="1"/>
</dbReference>
<feature type="transmembrane region" description="Helical" evidence="1">
    <location>
        <begin position="6"/>
        <end position="27"/>
    </location>
</feature>
<reference evidence="3" key="1">
    <citation type="journal article" date="2020" name="Stud. Mycol.">
        <title>101 Dothideomycetes genomes: a test case for predicting lifestyles and emergence of pathogens.</title>
        <authorList>
            <person name="Haridas S."/>
            <person name="Albert R."/>
            <person name="Binder M."/>
            <person name="Bloem J."/>
            <person name="Labutti K."/>
            <person name="Salamov A."/>
            <person name="Andreopoulos B."/>
            <person name="Baker S."/>
            <person name="Barry K."/>
            <person name="Bills G."/>
            <person name="Bluhm B."/>
            <person name="Cannon C."/>
            <person name="Castanera R."/>
            <person name="Culley D."/>
            <person name="Daum C."/>
            <person name="Ezra D."/>
            <person name="Gonzalez J."/>
            <person name="Henrissat B."/>
            <person name="Kuo A."/>
            <person name="Liang C."/>
            <person name="Lipzen A."/>
            <person name="Lutzoni F."/>
            <person name="Magnuson J."/>
            <person name="Mondo S."/>
            <person name="Nolan M."/>
            <person name="Ohm R."/>
            <person name="Pangilinan J."/>
            <person name="Park H.-J."/>
            <person name="Ramirez L."/>
            <person name="Alfaro M."/>
            <person name="Sun H."/>
            <person name="Tritt A."/>
            <person name="Yoshinaga Y."/>
            <person name="Zwiers L.-H."/>
            <person name="Turgeon B."/>
            <person name="Goodwin S."/>
            <person name="Spatafora J."/>
            <person name="Crous P."/>
            <person name="Grigoriev I."/>
        </authorList>
    </citation>
    <scope>NUCLEOTIDE SEQUENCE</scope>
    <source>
        <strain evidence="3">CBS 115976</strain>
    </source>
</reference>
<dbReference type="Gene3D" id="1.10.287.110">
    <property type="entry name" value="DnaJ domain"/>
    <property type="match status" value="1"/>
</dbReference>
<dbReference type="GO" id="GO:0042407">
    <property type="term" value="P:cristae formation"/>
    <property type="evidence" value="ECO:0007669"/>
    <property type="project" value="TreeGrafter"/>
</dbReference>
<name>A0A6A6UGN1_9PEZI</name>
<dbReference type="PANTHER" id="PTHR44157">
    <property type="entry name" value="DNAJ HOMOLOG SUBFAMILY C MEMBER 11"/>
    <property type="match status" value="1"/>
</dbReference>
<dbReference type="Proteomes" id="UP000799302">
    <property type="component" value="Unassembled WGS sequence"/>
</dbReference>
<dbReference type="SMART" id="SM00271">
    <property type="entry name" value="DnaJ"/>
    <property type="match status" value="1"/>
</dbReference>
<proteinExistence type="predicted"/>
<dbReference type="InterPro" id="IPR001623">
    <property type="entry name" value="DnaJ_domain"/>
</dbReference>
<evidence type="ECO:0000256" key="1">
    <source>
        <dbReference type="SAM" id="Phobius"/>
    </source>
</evidence>
<dbReference type="PROSITE" id="PS50076">
    <property type="entry name" value="DNAJ_2"/>
    <property type="match status" value="1"/>
</dbReference>
<dbReference type="GO" id="GO:0005739">
    <property type="term" value="C:mitochondrion"/>
    <property type="evidence" value="ECO:0007669"/>
    <property type="project" value="GOC"/>
</dbReference>